<keyword evidence="10 18" id="KW-0028">Amino-acid biosynthesis</keyword>
<dbReference type="GO" id="GO:0046872">
    <property type="term" value="F:metal ion binding"/>
    <property type="evidence" value="ECO:0007669"/>
    <property type="project" value="UniProtKB-KW"/>
</dbReference>
<dbReference type="InterPro" id="IPR016037">
    <property type="entry name" value="DHQ_synth_AroB"/>
</dbReference>
<evidence type="ECO:0000259" key="19">
    <source>
        <dbReference type="Pfam" id="PF01761"/>
    </source>
</evidence>
<feature type="binding site" evidence="18">
    <location>
        <begin position="72"/>
        <end position="77"/>
    </location>
    <ligand>
        <name>NAD(+)</name>
        <dbReference type="ChEBI" id="CHEBI:57540"/>
    </ligand>
</feature>
<dbReference type="HAMAP" id="MF_00110">
    <property type="entry name" value="DHQ_synthase"/>
    <property type="match status" value="1"/>
</dbReference>
<evidence type="ECO:0000256" key="5">
    <source>
        <dbReference type="ARBA" id="ARBA00004661"/>
    </source>
</evidence>
<dbReference type="GO" id="GO:0009423">
    <property type="term" value="P:chorismate biosynthetic process"/>
    <property type="evidence" value="ECO:0007669"/>
    <property type="project" value="UniProtKB-UniRule"/>
</dbReference>
<dbReference type="InterPro" id="IPR056179">
    <property type="entry name" value="DHQS_C"/>
</dbReference>
<dbReference type="Gene3D" id="3.40.50.1970">
    <property type="match status" value="1"/>
</dbReference>
<dbReference type="GO" id="GO:0000166">
    <property type="term" value="F:nucleotide binding"/>
    <property type="evidence" value="ECO:0007669"/>
    <property type="project" value="UniProtKB-KW"/>
</dbReference>
<dbReference type="AlphaFoldDB" id="A0A5D4KHZ9"/>
<dbReference type="InterPro" id="IPR050071">
    <property type="entry name" value="Dehydroquinate_synthase"/>
</dbReference>
<comment type="caution">
    <text evidence="18">Lacks conserved residue(s) required for the propagation of feature annotation.</text>
</comment>
<evidence type="ECO:0000256" key="8">
    <source>
        <dbReference type="ARBA" id="ARBA00017684"/>
    </source>
</evidence>
<dbReference type="PANTHER" id="PTHR43622">
    <property type="entry name" value="3-DEHYDROQUINATE SYNTHASE"/>
    <property type="match status" value="1"/>
</dbReference>
<gene>
    <name evidence="18" type="primary">aroB</name>
    <name evidence="21" type="ORF">FZC79_06145</name>
</gene>
<evidence type="ECO:0000256" key="6">
    <source>
        <dbReference type="ARBA" id="ARBA00005412"/>
    </source>
</evidence>
<feature type="binding site" evidence="18">
    <location>
        <position position="264"/>
    </location>
    <ligand>
        <name>Zn(2+)</name>
        <dbReference type="ChEBI" id="CHEBI:29105"/>
    </ligand>
</feature>
<dbReference type="NCBIfam" id="TIGR01357">
    <property type="entry name" value="aroB"/>
    <property type="match status" value="1"/>
</dbReference>
<reference evidence="21 22" key="1">
    <citation type="submission" date="2019-08" db="EMBL/GenBank/DDBJ databases">
        <title>Bacillus genomes from the desert of Cuatro Cienegas, Coahuila.</title>
        <authorList>
            <person name="Olmedo-Alvarez G."/>
        </authorList>
    </citation>
    <scope>NUCLEOTIDE SEQUENCE [LARGE SCALE GENOMIC DNA]</scope>
    <source>
        <strain evidence="21 22">CH40_1T</strain>
    </source>
</reference>
<comment type="subcellular location">
    <subcellularLocation>
        <location evidence="4 18">Cytoplasm</location>
    </subcellularLocation>
</comment>
<keyword evidence="16 18" id="KW-0456">Lyase</keyword>
<evidence type="ECO:0000256" key="3">
    <source>
        <dbReference type="ARBA" id="ARBA00001947"/>
    </source>
</evidence>
<evidence type="ECO:0000313" key="22">
    <source>
        <dbReference type="Proteomes" id="UP000323317"/>
    </source>
</evidence>
<feature type="binding site" evidence="18">
    <location>
        <begin position="130"/>
        <end position="131"/>
    </location>
    <ligand>
        <name>NAD(+)</name>
        <dbReference type="ChEBI" id="CHEBI:57540"/>
    </ligand>
</feature>
<evidence type="ECO:0000256" key="4">
    <source>
        <dbReference type="ARBA" id="ARBA00004496"/>
    </source>
</evidence>
<dbReference type="CDD" id="cd08195">
    <property type="entry name" value="DHQS"/>
    <property type="match status" value="1"/>
</dbReference>
<evidence type="ECO:0000313" key="21">
    <source>
        <dbReference type="EMBL" id="TYR76460.1"/>
    </source>
</evidence>
<proteinExistence type="inferred from homology"/>
<dbReference type="Proteomes" id="UP000323317">
    <property type="component" value="Unassembled WGS sequence"/>
</dbReference>
<evidence type="ECO:0000256" key="12">
    <source>
        <dbReference type="ARBA" id="ARBA00022741"/>
    </source>
</evidence>
<dbReference type="GO" id="GO:0009073">
    <property type="term" value="P:aromatic amino acid family biosynthetic process"/>
    <property type="evidence" value="ECO:0007669"/>
    <property type="project" value="UniProtKB-KW"/>
</dbReference>
<dbReference type="PIRSF" id="PIRSF001455">
    <property type="entry name" value="DHQ_synth"/>
    <property type="match status" value="1"/>
</dbReference>
<protein>
    <recommendedName>
        <fullName evidence="8 18">3-dehydroquinate synthase</fullName>
        <shortName evidence="18">DHQS</shortName>
        <ecNumber evidence="7 18">4.2.3.4</ecNumber>
    </recommendedName>
</protein>
<evidence type="ECO:0000256" key="1">
    <source>
        <dbReference type="ARBA" id="ARBA00001393"/>
    </source>
</evidence>
<dbReference type="Pfam" id="PF01761">
    <property type="entry name" value="DHQ_synthase"/>
    <property type="match status" value="1"/>
</dbReference>
<evidence type="ECO:0000256" key="2">
    <source>
        <dbReference type="ARBA" id="ARBA00001911"/>
    </source>
</evidence>
<dbReference type="FunFam" id="3.40.50.1970:FF:000007">
    <property type="entry name" value="Pentafunctional AROM polypeptide"/>
    <property type="match status" value="1"/>
</dbReference>
<evidence type="ECO:0000256" key="13">
    <source>
        <dbReference type="ARBA" id="ARBA00022833"/>
    </source>
</evidence>
<dbReference type="InterPro" id="IPR030960">
    <property type="entry name" value="DHQS/DOIS_N"/>
</dbReference>
<organism evidence="21 22">
    <name type="scientific">Rossellomorea vietnamensis</name>
    <dbReference type="NCBI Taxonomy" id="218284"/>
    <lineage>
        <taxon>Bacteria</taxon>
        <taxon>Bacillati</taxon>
        <taxon>Bacillota</taxon>
        <taxon>Bacilli</taxon>
        <taxon>Bacillales</taxon>
        <taxon>Bacillaceae</taxon>
        <taxon>Rossellomorea</taxon>
    </lineage>
</organism>
<name>A0A5D4KHZ9_9BACI</name>
<comment type="cofactor">
    <cofactor evidence="18">
        <name>Co(2+)</name>
        <dbReference type="ChEBI" id="CHEBI:48828"/>
    </cofactor>
    <cofactor evidence="18">
        <name>Zn(2+)</name>
        <dbReference type="ChEBI" id="CHEBI:29105"/>
    </cofactor>
    <text evidence="18">Binds 1 divalent metal cation per subunit. Can use either Co(2+) or Zn(2+).</text>
</comment>
<feature type="domain" description="3-dehydroquinate synthase N-terminal" evidence="19">
    <location>
        <begin position="68"/>
        <end position="179"/>
    </location>
</feature>
<dbReference type="InterPro" id="IPR030963">
    <property type="entry name" value="DHQ_synth_fam"/>
</dbReference>
<dbReference type="PANTHER" id="PTHR43622:SF7">
    <property type="entry name" value="3-DEHYDROQUINATE SYNTHASE, CHLOROPLASTIC"/>
    <property type="match status" value="1"/>
</dbReference>
<keyword evidence="12 18" id="KW-0547">Nucleotide-binding</keyword>
<keyword evidence="15 18" id="KW-0057">Aromatic amino acid biosynthesis</keyword>
<evidence type="ECO:0000256" key="10">
    <source>
        <dbReference type="ARBA" id="ARBA00022605"/>
    </source>
</evidence>
<evidence type="ECO:0000256" key="9">
    <source>
        <dbReference type="ARBA" id="ARBA00022490"/>
    </source>
</evidence>
<comment type="cofactor">
    <cofactor evidence="3">
        <name>Zn(2+)</name>
        <dbReference type="ChEBI" id="CHEBI:29105"/>
    </cofactor>
</comment>
<keyword evidence="14 18" id="KW-0520">NAD</keyword>
<feature type="binding site" evidence="18">
    <location>
        <begin position="106"/>
        <end position="110"/>
    </location>
    <ligand>
        <name>NAD(+)</name>
        <dbReference type="ChEBI" id="CHEBI:57540"/>
    </ligand>
</feature>
<evidence type="ECO:0000256" key="17">
    <source>
        <dbReference type="ARBA" id="ARBA00023285"/>
    </source>
</evidence>
<evidence type="ECO:0000259" key="20">
    <source>
        <dbReference type="Pfam" id="PF24621"/>
    </source>
</evidence>
<dbReference type="Pfam" id="PF24621">
    <property type="entry name" value="DHQS_C"/>
    <property type="match status" value="1"/>
</dbReference>
<evidence type="ECO:0000256" key="15">
    <source>
        <dbReference type="ARBA" id="ARBA00023141"/>
    </source>
</evidence>
<dbReference type="GO" id="GO:0005737">
    <property type="term" value="C:cytoplasm"/>
    <property type="evidence" value="ECO:0007669"/>
    <property type="project" value="UniProtKB-SubCell"/>
</dbReference>
<feature type="binding site" evidence="18">
    <location>
        <position position="247"/>
    </location>
    <ligand>
        <name>Zn(2+)</name>
        <dbReference type="ChEBI" id="CHEBI:29105"/>
    </ligand>
</feature>
<comment type="cofactor">
    <cofactor evidence="2 18">
        <name>NAD(+)</name>
        <dbReference type="ChEBI" id="CHEBI:57540"/>
    </cofactor>
</comment>
<evidence type="ECO:0000256" key="18">
    <source>
        <dbReference type="HAMAP-Rule" id="MF_00110"/>
    </source>
</evidence>
<dbReference type="EC" id="4.2.3.4" evidence="7 18"/>
<comment type="pathway">
    <text evidence="5 18">Metabolic intermediate biosynthesis; chorismate biosynthesis; chorismate from D-erythrose 4-phosphate and phosphoenolpyruvate: step 2/7.</text>
</comment>
<comment type="similarity">
    <text evidence="6 18">Belongs to the sugar phosphate cyclases superfamily. Dehydroquinate synthase family.</text>
</comment>
<dbReference type="GO" id="GO:0008652">
    <property type="term" value="P:amino acid biosynthetic process"/>
    <property type="evidence" value="ECO:0007669"/>
    <property type="project" value="UniProtKB-KW"/>
</dbReference>
<feature type="binding site" evidence="18">
    <location>
        <position position="184"/>
    </location>
    <ligand>
        <name>Zn(2+)</name>
        <dbReference type="ChEBI" id="CHEBI:29105"/>
    </ligand>
</feature>
<dbReference type="UniPathway" id="UPA00053">
    <property type="reaction ID" value="UER00085"/>
</dbReference>
<feature type="domain" description="3-dehydroquinate synthase C-terminal" evidence="20">
    <location>
        <begin position="181"/>
        <end position="324"/>
    </location>
</feature>
<keyword evidence="9 18" id="KW-0963">Cytoplasm</keyword>
<dbReference type="SUPFAM" id="SSF56796">
    <property type="entry name" value="Dehydroquinate synthase-like"/>
    <property type="match status" value="1"/>
</dbReference>
<evidence type="ECO:0000256" key="14">
    <source>
        <dbReference type="ARBA" id="ARBA00023027"/>
    </source>
</evidence>
<keyword evidence="17 18" id="KW-0170">Cobalt</keyword>
<dbReference type="RefSeq" id="WP_148945954.1">
    <property type="nucleotide sequence ID" value="NZ_VTEH01000003.1"/>
</dbReference>
<comment type="function">
    <text evidence="18">Catalyzes the conversion of 3-deoxy-D-arabino-heptulosonate 7-phosphate (DAHP) to dehydroquinate (DHQ).</text>
</comment>
<sequence>MDLLQIETETKHYPVYIGSGIIGKLKDFLTSQAKPISHIMVIADEKVYELHGDTLKNSLPSSIDYSVFTVPSGEEAKTLKVYDDCMTFAIDKGLDRQSCILAFGGGACGDLAGFVAATYMRGVRFVGLPTTILAHDSSVGGKVAVNHRLGKNMIGQFYHPEAVFYETEFLRSLPLKEIRSGMAEVIKHSLISDEAFYKMLKANLKTLTSIDQTFLINSLKQGIAVKAEIVGQDEREKGIRAYLNFGHTYGHSLENLEGYKGISHGEAVMTGMIFALFLSVKHAGLRFDLSEFTSWVKQVGYTSEAAAKHSFDEIYEVMTRDKKAENKIPQFVLLSEIGKPLLKRINKEDLKEAHDYVLAVG</sequence>
<evidence type="ECO:0000256" key="7">
    <source>
        <dbReference type="ARBA" id="ARBA00013031"/>
    </source>
</evidence>
<feature type="binding site" evidence="18">
    <location>
        <position position="142"/>
    </location>
    <ligand>
        <name>NAD(+)</name>
        <dbReference type="ChEBI" id="CHEBI:57540"/>
    </ligand>
</feature>
<keyword evidence="13 18" id="KW-0862">Zinc</keyword>
<comment type="catalytic activity">
    <reaction evidence="1 18">
        <text>7-phospho-2-dehydro-3-deoxy-D-arabino-heptonate = 3-dehydroquinate + phosphate</text>
        <dbReference type="Rhea" id="RHEA:21968"/>
        <dbReference type="ChEBI" id="CHEBI:32364"/>
        <dbReference type="ChEBI" id="CHEBI:43474"/>
        <dbReference type="ChEBI" id="CHEBI:58394"/>
        <dbReference type="EC" id="4.2.3.4"/>
    </reaction>
</comment>
<evidence type="ECO:0000256" key="11">
    <source>
        <dbReference type="ARBA" id="ARBA00022723"/>
    </source>
</evidence>
<dbReference type="GO" id="GO:0003856">
    <property type="term" value="F:3-dehydroquinate synthase activity"/>
    <property type="evidence" value="ECO:0007669"/>
    <property type="project" value="UniProtKB-UniRule"/>
</dbReference>
<dbReference type="Gene3D" id="1.20.1090.10">
    <property type="entry name" value="Dehydroquinate synthase-like - alpha domain"/>
    <property type="match status" value="1"/>
</dbReference>
<accession>A0A5D4KHZ9</accession>
<keyword evidence="11 18" id="KW-0479">Metal-binding</keyword>
<evidence type="ECO:0000256" key="16">
    <source>
        <dbReference type="ARBA" id="ARBA00023239"/>
    </source>
</evidence>
<dbReference type="EMBL" id="VTEH01000003">
    <property type="protein sequence ID" value="TYR76460.1"/>
    <property type="molecule type" value="Genomic_DNA"/>
</dbReference>
<comment type="caution">
    <text evidence="21">The sequence shown here is derived from an EMBL/GenBank/DDBJ whole genome shotgun (WGS) entry which is preliminary data.</text>
</comment>
<feature type="binding site" evidence="18">
    <location>
        <position position="151"/>
    </location>
    <ligand>
        <name>NAD(+)</name>
        <dbReference type="ChEBI" id="CHEBI:57540"/>
    </ligand>
</feature>